<dbReference type="GO" id="GO:0002055">
    <property type="term" value="F:adenine binding"/>
    <property type="evidence" value="ECO:0007669"/>
    <property type="project" value="TreeGrafter"/>
</dbReference>
<dbReference type="CDD" id="cd06223">
    <property type="entry name" value="PRTases_typeI"/>
    <property type="match status" value="1"/>
</dbReference>
<feature type="domain" description="Phosphoribosyltransferase" evidence="12">
    <location>
        <begin position="80"/>
        <end position="193"/>
    </location>
</feature>
<dbReference type="GO" id="GO:0005737">
    <property type="term" value="C:cytoplasm"/>
    <property type="evidence" value="ECO:0007669"/>
    <property type="project" value="UniProtKB-SubCell"/>
</dbReference>
<evidence type="ECO:0000256" key="9">
    <source>
        <dbReference type="ARBA" id="ARBA00022676"/>
    </source>
</evidence>
<comment type="similarity">
    <text evidence="5">Belongs to the purine/pyrimidine phosphoribosyltransferase family.</text>
</comment>
<dbReference type="SUPFAM" id="SSF53271">
    <property type="entry name" value="PRTase-like"/>
    <property type="match status" value="1"/>
</dbReference>
<dbReference type="Gene3D" id="3.40.50.2020">
    <property type="match status" value="1"/>
</dbReference>
<keyword evidence="11" id="KW-0660">Purine salvage</keyword>
<dbReference type="HAMAP" id="MF_00004">
    <property type="entry name" value="Aden_phosphoribosyltr"/>
    <property type="match status" value="1"/>
</dbReference>
<evidence type="ECO:0000256" key="1">
    <source>
        <dbReference type="ARBA" id="ARBA00000868"/>
    </source>
</evidence>
<evidence type="ECO:0000313" key="13">
    <source>
        <dbReference type="Proteomes" id="UP000046392"/>
    </source>
</evidence>
<dbReference type="UniPathway" id="UPA00588">
    <property type="reaction ID" value="UER00646"/>
</dbReference>
<evidence type="ECO:0000256" key="11">
    <source>
        <dbReference type="ARBA" id="ARBA00022726"/>
    </source>
</evidence>
<evidence type="ECO:0000313" key="14">
    <source>
        <dbReference type="WBParaSite" id="SPAL_0001005400.1"/>
    </source>
</evidence>
<dbReference type="STRING" id="174720.A0A0N5BW51"/>
<comment type="pathway">
    <text evidence="4">Purine metabolism; AMP biosynthesis via salvage pathway; AMP from adenine: step 1/1.</text>
</comment>
<dbReference type="Pfam" id="PF00156">
    <property type="entry name" value="Pribosyltran"/>
    <property type="match status" value="1"/>
</dbReference>
<organism evidence="13 14">
    <name type="scientific">Strongyloides papillosus</name>
    <name type="common">Intestinal threadworm</name>
    <dbReference type="NCBI Taxonomy" id="174720"/>
    <lineage>
        <taxon>Eukaryota</taxon>
        <taxon>Metazoa</taxon>
        <taxon>Ecdysozoa</taxon>
        <taxon>Nematoda</taxon>
        <taxon>Chromadorea</taxon>
        <taxon>Rhabditida</taxon>
        <taxon>Tylenchina</taxon>
        <taxon>Panagrolaimomorpha</taxon>
        <taxon>Strongyloidoidea</taxon>
        <taxon>Strongyloididae</taxon>
        <taxon>Strongyloides</taxon>
    </lineage>
</organism>
<dbReference type="PANTHER" id="PTHR32315:SF3">
    <property type="entry name" value="ADENINE PHOSPHORIBOSYLTRANSFERASE"/>
    <property type="match status" value="1"/>
</dbReference>
<accession>A0A0N5BW51</accession>
<dbReference type="GO" id="GO:0003999">
    <property type="term" value="F:adenine phosphoribosyltransferase activity"/>
    <property type="evidence" value="ECO:0007669"/>
    <property type="project" value="UniProtKB-EC"/>
</dbReference>
<dbReference type="InterPro" id="IPR005764">
    <property type="entry name" value="Ade_phspho_trans"/>
</dbReference>
<keyword evidence="9" id="KW-0328">Glycosyltransferase</keyword>
<dbReference type="InterPro" id="IPR029057">
    <property type="entry name" value="PRTase-like"/>
</dbReference>
<keyword evidence="8" id="KW-0963">Cytoplasm</keyword>
<dbReference type="GO" id="GO:0006166">
    <property type="term" value="P:purine ribonucleoside salvage"/>
    <property type="evidence" value="ECO:0007669"/>
    <property type="project" value="UniProtKB-KW"/>
</dbReference>
<keyword evidence="13" id="KW-1185">Reference proteome</keyword>
<dbReference type="EC" id="2.4.2.7" evidence="6"/>
<evidence type="ECO:0000256" key="4">
    <source>
        <dbReference type="ARBA" id="ARBA00004659"/>
    </source>
</evidence>
<name>A0A0N5BW51_STREA</name>
<dbReference type="GO" id="GO:0006168">
    <property type="term" value="P:adenine salvage"/>
    <property type="evidence" value="ECO:0007669"/>
    <property type="project" value="InterPro"/>
</dbReference>
<evidence type="ECO:0000256" key="8">
    <source>
        <dbReference type="ARBA" id="ARBA00022490"/>
    </source>
</evidence>
<reference evidence="14" key="1">
    <citation type="submission" date="2017-02" db="UniProtKB">
        <authorList>
            <consortium name="WormBaseParasite"/>
        </authorList>
    </citation>
    <scope>IDENTIFICATION</scope>
</reference>
<dbReference type="NCBIfam" id="NF002636">
    <property type="entry name" value="PRK02304.1-5"/>
    <property type="match status" value="1"/>
</dbReference>
<sequence length="214" mass="23980">MLLRYKMLYKNNLLVLEKQDTYWRIIIIEKVMENKSDAFDNIREKIKNKLVDYPDFPKKGILFKDIMPLFKDPGLINDLALAIATHFKKCNIDAIAACEARGFLFGVIVSIHMNVPFVPIRKKGKLPGECISATFTKEYGEDIFEVQKGSFKSGDRVLILDDLLATGGSMSAAISVVEKAGANPVNAFCLVELTELKGLDKLPKSTTFEAMIKI</sequence>
<evidence type="ECO:0000256" key="5">
    <source>
        <dbReference type="ARBA" id="ARBA00008391"/>
    </source>
</evidence>
<dbReference type="PANTHER" id="PTHR32315">
    <property type="entry name" value="ADENINE PHOSPHORIBOSYLTRANSFERASE"/>
    <property type="match status" value="1"/>
</dbReference>
<dbReference type="AlphaFoldDB" id="A0A0N5BW51"/>
<protein>
    <recommendedName>
        <fullName evidence="7">Adenine phosphoribosyltransferase</fullName>
        <ecNumber evidence="6">2.4.2.7</ecNumber>
    </recommendedName>
</protein>
<keyword evidence="10" id="KW-0808">Transferase</keyword>
<proteinExistence type="inferred from homology"/>
<evidence type="ECO:0000256" key="7">
    <source>
        <dbReference type="ARBA" id="ARBA00017366"/>
    </source>
</evidence>
<dbReference type="GO" id="GO:0016208">
    <property type="term" value="F:AMP binding"/>
    <property type="evidence" value="ECO:0007669"/>
    <property type="project" value="TreeGrafter"/>
</dbReference>
<comment type="catalytic activity">
    <reaction evidence="1">
        <text>AMP + diphosphate = 5-phospho-alpha-D-ribose 1-diphosphate + adenine</text>
        <dbReference type="Rhea" id="RHEA:16609"/>
        <dbReference type="ChEBI" id="CHEBI:16708"/>
        <dbReference type="ChEBI" id="CHEBI:33019"/>
        <dbReference type="ChEBI" id="CHEBI:58017"/>
        <dbReference type="ChEBI" id="CHEBI:456215"/>
        <dbReference type="EC" id="2.4.2.7"/>
    </reaction>
</comment>
<evidence type="ECO:0000259" key="12">
    <source>
        <dbReference type="Pfam" id="PF00156"/>
    </source>
</evidence>
<comment type="subcellular location">
    <subcellularLocation>
        <location evidence="3">Cytoplasm</location>
    </subcellularLocation>
</comment>
<evidence type="ECO:0000256" key="2">
    <source>
        <dbReference type="ARBA" id="ARBA00003968"/>
    </source>
</evidence>
<dbReference type="FunFam" id="3.40.50.2020:FF:000021">
    <property type="entry name" value="Adenine phosphoribosyltransferase"/>
    <property type="match status" value="1"/>
</dbReference>
<evidence type="ECO:0000256" key="10">
    <source>
        <dbReference type="ARBA" id="ARBA00022679"/>
    </source>
</evidence>
<comment type="function">
    <text evidence="2">Catalyzes a salvage reaction resulting in the formation of AMP, that is energically less costly than de novo synthesis.</text>
</comment>
<dbReference type="InterPro" id="IPR000836">
    <property type="entry name" value="PRTase_dom"/>
</dbReference>
<evidence type="ECO:0000256" key="6">
    <source>
        <dbReference type="ARBA" id="ARBA00011893"/>
    </source>
</evidence>
<evidence type="ECO:0000256" key="3">
    <source>
        <dbReference type="ARBA" id="ARBA00004496"/>
    </source>
</evidence>
<dbReference type="WBParaSite" id="SPAL_0001005400.1">
    <property type="protein sequence ID" value="SPAL_0001005400.1"/>
    <property type="gene ID" value="SPAL_0001005400"/>
</dbReference>
<dbReference type="InterPro" id="IPR050054">
    <property type="entry name" value="UPRTase/APRTase"/>
</dbReference>
<dbReference type="Proteomes" id="UP000046392">
    <property type="component" value="Unplaced"/>
</dbReference>
<dbReference type="GO" id="GO:0044209">
    <property type="term" value="P:AMP salvage"/>
    <property type="evidence" value="ECO:0007669"/>
    <property type="project" value="UniProtKB-UniPathway"/>
</dbReference>